<feature type="non-terminal residue" evidence="2">
    <location>
        <position position="171"/>
    </location>
</feature>
<keyword evidence="2" id="KW-0808">Transferase</keyword>
<proteinExistence type="inferred from homology"/>
<keyword evidence="2" id="KW-0032">Aminotransferase</keyword>
<dbReference type="Pfam" id="PF00202">
    <property type="entry name" value="Aminotran_3"/>
    <property type="match status" value="1"/>
</dbReference>
<dbReference type="InterPro" id="IPR015421">
    <property type="entry name" value="PyrdxlP-dep_Trfase_major"/>
</dbReference>
<evidence type="ECO:0000313" key="2">
    <source>
        <dbReference type="EMBL" id="MFC6768652.1"/>
    </source>
</evidence>
<dbReference type="RefSeq" id="WP_273741399.1">
    <property type="nucleotide sequence ID" value="NZ_JAQIVI010000600.1"/>
</dbReference>
<accession>A0ABD5SUS5</accession>
<dbReference type="EMBL" id="JBHSWV010000600">
    <property type="protein sequence ID" value="MFC6768652.1"/>
    <property type="molecule type" value="Genomic_DNA"/>
</dbReference>
<dbReference type="InterPro" id="IPR005814">
    <property type="entry name" value="Aminotrans_3"/>
</dbReference>
<evidence type="ECO:0000313" key="3">
    <source>
        <dbReference type="Proteomes" id="UP001596383"/>
    </source>
</evidence>
<gene>
    <name evidence="2" type="ORF">ACFQE6_27675</name>
</gene>
<organism evidence="2 3">
    <name type="scientific">Natrinema soli</name>
    <dbReference type="NCBI Taxonomy" id="1930624"/>
    <lineage>
        <taxon>Archaea</taxon>
        <taxon>Methanobacteriati</taxon>
        <taxon>Methanobacteriota</taxon>
        <taxon>Stenosarchaea group</taxon>
        <taxon>Halobacteria</taxon>
        <taxon>Halobacteriales</taxon>
        <taxon>Natrialbaceae</taxon>
        <taxon>Natrinema</taxon>
    </lineage>
</organism>
<evidence type="ECO:0000256" key="1">
    <source>
        <dbReference type="ARBA" id="ARBA00008954"/>
    </source>
</evidence>
<dbReference type="Gene3D" id="3.40.640.10">
    <property type="entry name" value="Type I PLP-dependent aspartate aminotransferase-like (Major domain)"/>
    <property type="match status" value="1"/>
</dbReference>
<dbReference type="PANTHER" id="PTHR43094">
    <property type="entry name" value="AMINOTRANSFERASE"/>
    <property type="match status" value="1"/>
</dbReference>
<comment type="caution">
    <text evidence="2">The sequence shown here is derived from an EMBL/GenBank/DDBJ whole genome shotgun (WGS) entry which is preliminary data.</text>
</comment>
<dbReference type="PANTHER" id="PTHR43094:SF1">
    <property type="entry name" value="AMINOTRANSFERASE CLASS-III"/>
    <property type="match status" value="1"/>
</dbReference>
<comment type="similarity">
    <text evidence="1">Belongs to the class-III pyridoxal-phosphate-dependent aminotransferase family.</text>
</comment>
<dbReference type="InterPro" id="IPR049704">
    <property type="entry name" value="Aminotrans_3_PPA_site"/>
</dbReference>
<dbReference type="InterPro" id="IPR015424">
    <property type="entry name" value="PyrdxlP-dep_Trfase"/>
</dbReference>
<sequence length="171" mass="17994">GSATGDPQTRGPLEAHASTTGAVKFLPPMSHDSPFNADTPEELAEAAADHLEFVIRNEGPETIAGILTEPIAGTSGAYTAPPGYFERVRELCDEYEILLIVDEVITGFGRCGDWFGIQTEGVQPDVLTFAKGVTSAYAPLAGVLMRPEIAENVRSGGFDIGQTFGGHPVGC</sequence>
<keyword evidence="3" id="KW-1185">Reference proteome</keyword>
<dbReference type="Proteomes" id="UP001596383">
    <property type="component" value="Unassembled WGS sequence"/>
</dbReference>
<reference evidence="2 3" key="1">
    <citation type="journal article" date="2019" name="Int. J. Syst. Evol. Microbiol.">
        <title>The Global Catalogue of Microorganisms (GCM) 10K type strain sequencing project: providing services to taxonomists for standard genome sequencing and annotation.</title>
        <authorList>
            <consortium name="The Broad Institute Genomics Platform"/>
            <consortium name="The Broad Institute Genome Sequencing Center for Infectious Disease"/>
            <person name="Wu L."/>
            <person name="Ma J."/>
        </authorList>
    </citation>
    <scope>NUCLEOTIDE SEQUENCE [LARGE SCALE GENOMIC DNA]</scope>
    <source>
        <strain evidence="2 3">LMG 29247</strain>
    </source>
</reference>
<name>A0ABD5SUS5_9EURY</name>
<dbReference type="AlphaFoldDB" id="A0ABD5SUS5"/>
<dbReference type="PROSITE" id="PS00600">
    <property type="entry name" value="AA_TRANSFER_CLASS_3"/>
    <property type="match status" value="1"/>
</dbReference>
<protein>
    <submittedName>
        <fullName evidence="2">Aminotransferase class III-fold pyridoxal phosphate-dependent enzyme</fullName>
    </submittedName>
</protein>
<feature type="non-terminal residue" evidence="2">
    <location>
        <position position="1"/>
    </location>
</feature>
<dbReference type="SUPFAM" id="SSF53383">
    <property type="entry name" value="PLP-dependent transferases"/>
    <property type="match status" value="1"/>
</dbReference>
<dbReference type="GO" id="GO:0008483">
    <property type="term" value="F:transaminase activity"/>
    <property type="evidence" value="ECO:0007669"/>
    <property type="project" value="UniProtKB-KW"/>
</dbReference>